<dbReference type="AlphaFoldDB" id="A0A1U8AFG7"/>
<organism evidence="3 4">
    <name type="scientific">Nelumbo nucifera</name>
    <name type="common">Sacred lotus</name>
    <dbReference type="NCBI Taxonomy" id="4432"/>
    <lineage>
        <taxon>Eukaryota</taxon>
        <taxon>Viridiplantae</taxon>
        <taxon>Streptophyta</taxon>
        <taxon>Embryophyta</taxon>
        <taxon>Tracheophyta</taxon>
        <taxon>Spermatophyta</taxon>
        <taxon>Magnoliopsida</taxon>
        <taxon>Proteales</taxon>
        <taxon>Nelumbonaceae</taxon>
        <taxon>Nelumbo</taxon>
    </lineage>
</organism>
<dbReference type="Gene3D" id="2.120.10.80">
    <property type="entry name" value="Kelch-type beta propeller"/>
    <property type="match status" value="1"/>
</dbReference>
<dbReference type="RefSeq" id="XP_010261109.1">
    <property type="nucleotide sequence ID" value="XM_010262807.2"/>
</dbReference>
<feature type="domain" description="F-box" evidence="2">
    <location>
        <begin position="65"/>
        <end position="105"/>
    </location>
</feature>
<evidence type="ECO:0000313" key="3">
    <source>
        <dbReference type="Proteomes" id="UP000189703"/>
    </source>
</evidence>
<dbReference type="PANTHER" id="PTHR24414:SF23">
    <property type="entry name" value="F-BOX_KELCH-REPEAT PROTEIN SKIP6"/>
    <property type="match status" value="1"/>
</dbReference>
<dbReference type="InParanoid" id="A0A1U8AFG7"/>
<dbReference type="InterPro" id="IPR050354">
    <property type="entry name" value="F-box/kelch-repeat_ARATH"/>
</dbReference>
<dbReference type="SUPFAM" id="SSF117281">
    <property type="entry name" value="Kelch motif"/>
    <property type="match status" value="1"/>
</dbReference>
<dbReference type="Pfam" id="PF00646">
    <property type="entry name" value="F-box"/>
    <property type="match status" value="1"/>
</dbReference>
<dbReference type="SMART" id="SM00612">
    <property type="entry name" value="Kelch"/>
    <property type="match status" value="2"/>
</dbReference>
<dbReference type="InterPro" id="IPR057499">
    <property type="entry name" value="Kelch_FKB95"/>
</dbReference>
<evidence type="ECO:0000313" key="4">
    <source>
        <dbReference type="RefSeq" id="XP_010261109.1"/>
    </source>
</evidence>
<dbReference type="CDD" id="cd22152">
    <property type="entry name" value="F-box_AtAFR-like"/>
    <property type="match status" value="1"/>
</dbReference>
<name>A0A1U8AFG7_NELNU</name>
<evidence type="ECO:0000259" key="2">
    <source>
        <dbReference type="SMART" id="SM00256"/>
    </source>
</evidence>
<dbReference type="PANTHER" id="PTHR24414">
    <property type="entry name" value="F-BOX/KELCH-REPEAT PROTEIN SKIP4"/>
    <property type="match status" value="1"/>
</dbReference>
<feature type="compositionally biased region" description="Low complexity" evidence="1">
    <location>
        <begin position="40"/>
        <end position="54"/>
    </location>
</feature>
<dbReference type="eggNOG" id="KOG1072">
    <property type="taxonomic scope" value="Eukaryota"/>
</dbReference>
<dbReference type="KEGG" id="nnu:104600014"/>
<accession>A0A1U8AFG7</accession>
<dbReference type="Pfam" id="PF25210">
    <property type="entry name" value="Kelch_FKB95"/>
    <property type="match status" value="1"/>
</dbReference>
<proteinExistence type="predicted"/>
<dbReference type="InterPro" id="IPR006652">
    <property type="entry name" value="Kelch_1"/>
</dbReference>
<dbReference type="FunCoup" id="A0A1U8AFG7">
    <property type="interactions" value="2"/>
</dbReference>
<gene>
    <name evidence="4" type="primary">LOC104600014</name>
</gene>
<dbReference type="InterPro" id="IPR015915">
    <property type="entry name" value="Kelch-typ_b-propeller"/>
</dbReference>
<evidence type="ECO:0000256" key="1">
    <source>
        <dbReference type="SAM" id="MobiDB-lite"/>
    </source>
</evidence>
<dbReference type="GeneID" id="104600014"/>
<protein>
    <submittedName>
        <fullName evidence="4">F-box/kelch-repeat protein SKIP6-like</fullName>
    </submittedName>
</protein>
<keyword evidence="3" id="KW-1185">Reference proteome</keyword>
<dbReference type="OMA" id="HACKDSS"/>
<sequence length="410" mass="45002">MLLSSFNFNLQLPANVEGRRSANQRHSRRAKLEKSQAMKGTSSSSGATSTVDSDSPPPSLLVPDLPDDVALQCIARVPSFYHCDLSLVCKSWRSILRSPIFFSTRSLLNCTQHFLFINVRIHGSSFKWFVLDHNPRNPQNPRNPRNLSPVPPIPSQAIGSAFAVIGPKIFVIGGSINEIPSSNVWIFDSRFNKWELGPKMRVGREFAAAGVANGKIYVMGGCLVDSWARSTNWAEVFDPVTWSWAPVPSPMEVREKWMHGSAVIDEKIYAVADRGGIVYDPGEATWGYVPTELEAGWRGRAAVVDGILYCYDYLGKIRGYDAKEGIWKELKGVEKDLPKLLWGAMLANVGGRLSVVWEGKGAGKQVEISCAEVEVWKGSCGGLWGSIVWSQVILVIPGGSSIVHCLAVGL</sequence>
<reference evidence="4" key="1">
    <citation type="submission" date="2025-08" db="UniProtKB">
        <authorList>
            <consortium name="RefSeq"/>
        </authorList>
    </citation>
    <scope>IDENTIFICATION</scope>
</reference>
<dbReference type="InterPro" id="IPR036047">
    <property type="entry name" value="F-box-like_dom_sf"/>
</dbReference>
<dbReference type="SUPFAM" id="SSF81383">
    <property type="entry name" value="F-box domain"/>
    <property type="match status" value="1"/>
</dbReference>
<dbReference type="OrthoDB" id="45365at2759"/>
<dbReference type="Proteomes" id="UP000189703">
    <property type="component" value="Unplaced"/>
</dbReference>
<dbReference type="SMART" id="SM00256">
    <property type="entry name" value="FBOX"/>
    <property type="match status" value="1"/>
</dbReference>
<feature type="region of interest" description="Disordered" evidence="1">
    <location>
        <begin position="17"/>
        <end position="59"/>
    </location>
</feature>
<dbReference type="InterPro" id="IPR001810">
    <property type="entry name" value="F-box_dom"/>
</dbReference>